<dbReference type="OrthoDB" id="166212at2759"/>
<feature type="compositionally biased region" description="Basic and acidic residues" evidence="1">
    <location>
        <begin position="575"/>
        <end position="587"/>
    </location>
</feature>
<proteinExistence type="predicted"/>
<feature type="compositionally biased region" description="Basic and acidic residues" evidence="1">
    <location>
        <begin position="619"/>
        <end position="630"/>
    </location>
</feature>
<feature type="region of interest" description="Disordered" evidence="1">
    <location>
        <begin position="673"/>
        <end position="698"/>
    </location>
</feature>
<dbReference type="Pfam" id="PF00027">
    <property type="entry name" value="cNMP_binding"/>
    <property type="match status" value="1"/>
</dbReference>
<gene>
    <name evidence="3" type="primary">CNBD2</name>
    <name evidence="3" type="ORF">BLAG_LOCUS25060</name>
</gene>
<feature type="region of interest" description="Disordered" evidence="1">
    <location>
        <begin position="1"/>
        <end position="33"/>
    </location>
</feature>
<evidence type="ECO:0000313" key="3">
    <source>
        <dbReference type="EMBL" id="CAH1273854.1"/>
    </source>
</evidence>
<dbReference type="PANTHER" id="PTHR23011">
    <property type="entry name" value="CYCLIC NUCLEOTIDE-BINDING DOMAIN CONTAINING PROTEIN"/>
    <property type="match status" value="1"/>
</dbReference>
<dbReference type="InterPro" id="IPR000595">
    <property type="entry name" value="cNMP-bd_dom"/>
</dbReference>
<accession>A0A8K0F3P8</accession>
<dbReference type="InterPro" id="IPR018490">
    <property type="entry name" value="cNMP-bd_dom_sf"/>
</dbReference>
<evidence type="ECO:0000259" key="2">
    <source>
        <dbReference type="PROSITE" id="PS50042"/>
    </source>
</evidence>
<dbReference type="AlphaFoldDB" id="A0A8K0F3P8"/>
<dbReference type="PROSITE" id="PS50042">
    <property type="entry name" value="CNMP_BINDING_3"/>
    <property type="match status" value="1"/>
</dbReference>
<dbReference type="CDD" id="cd00038">
    <property type="entry name" value="CAP_ED"/>
    <property type="match status" value="1"/>
</dbReference>
<dbReference type="Proteomes" id="UP000838412">
    <property type="component" value="Chromosome 9"/>
</dbReference>
<organism evidence="3 4">
    <name type="scientific">Branchiostoma lanceolatum</name>
    <name type="common">Common lancelet</name>
    <name type="synonym">Amphioxus lanceolatum</name>
    <dbReference type="NCBI Taxonomy" id="7740"/>
    <lineage>
        <taxon>Eukaryota</taxon>
        <taxon>Metazoa</taxon>
        <taxon>Chordata</taxon>
        <taxon>Cephalochordata</taxon>
        <taxon>Leptocardii</taxon>
        <taxon>Amphioxiformes</taxon>
        <taxon>Branchiostomatidae</taxon>
        <taxon>Branchiostoma</taxon>
    </lineage>
</organism>
<dbReference type="Gene3D" id="2.60.120.10">
    <property type="entry name" value="Jelly Rolls"/>
    <property type="match status" value="1"/>
</dbReference>
<dbReference type="SUPFAM" id="SSF51206">
    <property type="entry name" value="cAMP-binding domain-like"/>
    <property type="match status" value="2"/>
</dbReference>
<feature type="compositionally biased region" description="Basic and acidic residues" evidence="1">
    <location>
        <begin position="511"/>
        <end position="526"/>
    </location>
</feature>
<keyword evidence="4" id="KW-1185">Reference proteome</keyword>
<evidence type="ECO:0000256" key="1">
    <source>
        <dbReference type="SAM" id="MobiDB-lite"/>
    </source>
</evidence>
<dbReference type="PANTHER" id="PTHR23011:SF28">
    <property type="entry name" value="CYCLIC NUCLEOTIDE-BINDING DOMAIN CONTAINING PROTEIN"/>
    <property type="match status" value="1"/>
</dbReference>
<evidence type="ECO:0000313" key="4">
    <source>
        <dbReference type="Proteomes" id="UP000838412"/>
    </source>
</evidence>
<reference evidence="3" key="1">
    <citation type="submission" date="2022-01" db="EMBL/GenBank/DDBJ databases">
        <authorList>
            <person name="Braso-Vives M."/>
        </authorList>
    </citation>
    <scope>NUCLEOTIDE SEQUENCE</scope>
</reference>
<protein>
    <submittedName>
        <fullName evidence="3">CNBD2 protein</fullName>
    </submittedName>
</protein>
<feature type="domain" description="Cyclic nucleotide-binding" evidence="2">
    <location>
        <begin position="256"/>
        <end position="330"/>
    </location>
</feature>
<feature type="compositionally biased region" description="Polar residues" evidence="1">
    <location>
        <begin position="45"/>
        <end position="54"/>
    </location>
</feature>
<dbReference type="EMBL" id="OV696694">
    <property type="protein sequence ID" value="CAH1273854.1"/>
    <property type="molecule type" value="Genomic_DNA"/>
</dbReference>
<feature type="compositionally biased region" description="Low complexity" evidence="1">
    <location>
        <begin position="470"/>
        <end position="485"/>
    </location>
</feature>
<feature type="region of interest" description="Disordered" evidence="1">
    <location>
        <begin position="568"/>
        <end position="587"/>
    </location>
</feature>
<sequence length="819" mass="92717">MLALPEEGVTEEEDDVTPLPSRRPSRQDVPRRRLRRFSVMEANADVSSHSSLQPQLRKHSSVGPGINVRRRSSIGGQLLAGGQRSRRHSLAASALAIPGRSPNSGPGGKHQLWGLLRRKSSLYFQQTALQLLRKFRRAARVVLACVHLNRLCQAVQRIKDNEADTVSYLPSSFARGGLDNFTGVDNLMFNKADYKADRDSLRLSEMSRAVLMSPPADRTDEQIEHVLVELRRFKTFSQNPISMQKTFCKFGFYQSYGPKRAIVRQGQISRLFYVIISGSVTTWDADTHMLTVQELRRPGDTFGELTSTAFRKKRQTSIISRADIELLSISVEDLVDRATRMPPENTVVSAGDFVKSPFLRGLDFLQDWPVGVLEESPDSCMFQYALRGSVLTKDSQKSDWIYVITTGSCTVLKELKLVQVTGKKRGKRKRSVLDDSEVIDKFRQAHLSKSLPPLSHRYSARKTVERTKTNKQTTEPTTTTTQNLEKLTDWSARSLTVDDGDPRRTQSKLSDISEEKDSVIGEKKDSQTNTEEPVPAIQVTSASPERIPYDTPLKKQLSVRLPSLVDPSDVNTGVNRDHAKGMDEPSKIPKLPVLEMSRGAYFVQTPQPRPDGGKQVMTSRRDVRREDKPARTRAKAIVQSKLQQTPKTMDVISQVAAHNRPRKMDRLRKLPQSLVGKKRVTSRSNKSQLPSLTKTRPAPTENKSVFVTVKTLGKGAVFGLSDFLFDEQPSLILVSNGAECVMISKKLYRRHANDELLRKLRTQIYPFPSEQELQQNLRDYVDWEAYRNNTYSGLVRSAQRRREKKQQYTVQYMGQECFR</sequence>
<dbReference type="InterPro" id="IPR014710">
    <property type="entry name" value="RmlC-like_jellyroll"/>
</dbReference>
<name>A0A8K0F3P8_BRALA</name>
<feature type="region of interest" description="Disordered" evidence="1">
    <location>
        <begin position="453"/>
        <end position="549"/>
    </location>
</feature>
<feature type="region of interest" description="Disordered" evidence="1">
    <location>
        <begin position="45"/>
        <end position="67"/>
    </location>
</feature>
<feature type="region of interest" description="Disordered" evidence="1">
    <location>
        <begin position="603"/>
        <end position="632"/>
    </location>
</feature>
<feature type="compositionally biased region" description="Polar residues" evidence="1">
    <location>
        <begin position="682"/>
        <end position="694"/>
    </location>
</feature>